<reference evidence="3 4" key="1">
    <citation type="submission" date="2019-08" db="EMBL/GenBank/DDBJ databases">
        <title>Deep-cultivation of Planctomycetes and their phenomic and genomic characterization uncovers novel biology.</title>
        <authorList>
            <person name="Wiegand S."/>
            <person name="Jogler M."/>
            <person name="Boedeker C."/>
            <person name="Pinto D."/>
            <person name="Vollmers J."/>
            <person name="Rivas-Marin E."/>
            <person name="Kohn T."/>
            <person name="Peeters S.H."/>
            <person name="Heuer A."/>
            <person name="Rast P."/>
            <person name="Oberbeckmann S."/>
            <person name="Bunk B."/>
            <person name="Jeske O."/>
            <person name="Meyerdierks A."/>
            <person name="Storesund J.E."/>
            <person name="Kallscheuer N."/>
            <person name="Luecker S."/>
            <person name="Lage O.M."/>
            <person name="Pohl T."/>
            <person name="Merkel B.J."/>
            <person name="Hornburger P."/>
            <person name="Mueller R.-W."/>
            <person name="Bruemmer F."/>
            <person name="Labrenz M."/>
            <person name="Spormann A.M."/>
            <person name="Op Den Camp H."/>
            <person name="Overmann J."/>
            <person name="Amann R."/>
            <person name="Jetten M.S.M."/>
            <person name="Mascher T."/>
            <person name="Medema M.H."/>
            <person name="Devos D.P."/>
            <person name="Kaster A.-K."/>
            <person name="Ovreas L."/>
            <person name="Rohde M."/>
            <person name="Galperin M.Y."/>
            <person name="Jogler C."/>
        </authorList>
    </citation>
    <scope>NUCLEOTIDE SEQUENCE [LARGE SCALE GENOMIC DNA]</scope>
    <source>
        <strain evidence="3 4">LF1</strain>
    </source>
</reference>
<organism evidence="3 4">
    <name type="scientific">Rubripirellula obstinata</name>
    <dbReference type="NCBI Taxonomy" id="406547"/>
    <lineage>
        <taxon>Bacteria</taxon>
        <taxon>Pseudomonadati</taxon>
        <taxon>Planctomycetota</taxon>
        <taxon>Planctomycetia</taxon>
        <taxon>Pirellulales</taxon>
        <taxon>Pirellulaceae</taxon>
        <taxon>Rubripirellula</taxon>
    </lineage>
</organism>
<protein>
    <submittedName>
        <fullName evidence="3">Uncharacterized protein</fullName>
    </submittedName>
</protein>
<accession>A0A5B1CD43</accession>
<keyword evidence="4" id="KW-1185">Reference proteome</keyword>
<feature type="signal peptide" evidence="2">
    <location>
        <begin position="1"/>
        <end position="22"/>
    </location>
</feature>
<dbReference type="OrthoDB" id="269620at2"/>
<evidence type="ECO:0000256" key="2">
    <source>
        <dbReference type="SAM" id="SignalP"/>
    </source>
</evidence>
<dbReference type="RefSeq" id="WP_068265127.1">
    <property type="nucleotide sequence ID" value="NZ_LWSK01000077.1"/>
</dbReference>
<dbReference type="AlphaFoldDB" id="A0A5B1CD43"/>
<dbReference type="EMBL" id="VRLW01000001">
    <property type="protein sequence ID" value="KAA1258486.1"/>
    <property type="molecule type" value="Genomic_DNA"/>
</dbReference>
<dbReference type="Proteomes" id="UP000322699">
    <property type="component" value="Unassembled WGS sequence"/>
</dbReference>
<gene>
    <name evidence="3" type="ORF">LF1_10060</name>
</gene>
<evidence type="ECO:0000313" key="4">
    <source>
        <dbReference type="Proteomes" id="UP000322699"/>
    </source>
</evidence>
<feature type="compositionally biased region" description="Basic and acidic residues" evidence="1">
    <location>
        <begin position="46"/>
        <end position="55"/>
    </location>
</feature>
<keyword evidence="2" id="KW-0732">Signal</keyword>
<proteinExistence type="predicted"/>
<feature type="region of interest" description="Disordered" evidence="1">
    <location>
        <begin position="46"/>
        <end position="75"/>
    </location>
</feature>
<sequence length="548" mass="62087" precursor="true">MSLRPSVVVYALIISVCMPTVAAVAQRGSLIEDLFRTVAEAQMQKERAKQLERSQARRRPVPQPSPNAVPLPRQPGQINVGNRQLADFAQTLSSFNEEIGFLITDLQPHARSHSEIRPILPAVYQISNQASAVLRACDGQNGFDPIIDRYSAFDSQWRTLSFQLRSAGSLTPEMQSRVRACDRFVSRMGNQMGVPPQMDRHALHDQMIIAATYMQSLLDDFDAANLPRRNAHRWAHDGRLLRQELLRTADDVELISYEEMTTRFSDFATRWGQYSAPISELGNPYLNRRLDRIAQCGEETYALLWMRPPTNTRDLSMTVASLKRDSSELMDQLTLRTLTSLDRNTRERMEQGTRSMYDEVKHLEDAIRVGSGTAELREHFVQYDRAWLSIRETTGQISRINDRLVEAIDRNCAKMRRTLRVQSPGPAPVRADELVGIAASLEGSAEYFKADIDRYEQYFTPAGFRRSITRAADDFHEASKRLHAGLYDQTDMRLLSRDANDLVDAWQRLSRDVANLRNQGLTGRRANNLENAAQNLAPLVAKVGAALL</sequence>
<evidence type="ECO:0000256" key="1">
    <source>
        <dbReference type="SAM" id="MobiDB-lite"/>
    </source>
</evidence>
<evidence type="ECO:0000313" key="3">
    <source>
        <dbReference type="EMBL" id="KAA1258486.1"/>
    </source>
</evidence>
<feature type="chain" id="PRO_5022878659" evidence="2">
    <location>
        <begin position="23"/>
        <end position="548"/>
    </location>
</feature>
<comment type="caution">
    <text evidence="3">The sequence shown here is derived from an EMBL/GenBank/DDBJ whole genome shotgun (WGS) entry which is preliminary data.</text>
</comment>
<feature type="compositionally biased region" description="Pro residues" evidence="1">
    <location>
        <begin position="61"/>
        <end position="73"/>
    </location>
</feature>
<name>A0A5B1CD43_9BACT</name>